<sequence>MATIVQRKSISEFSDSSKLNNEKSSKRTSTYYARRRSTLSSSHRPTSINLNFALSLPDSKENPVPVIPFLPIDLSTSKREDLVKLSKKLYNELNMKNKLISDLKVRENWLVAQNSVSNKSLNIDSNKLNLESDQVENIDLKDNENSKLKIYQSLLYFKKEINKSKEIVEKNTNLLRQMELEKKQLQDETQHLKSIVSKIGNADLPSNESLESMLALERHRVEKLEHDIASSNKNILSLQAKIELWVRSSKRNQEARVQAEACQKALEVELSHYKQKKDKSQLVLKDSAESLSSASSSTVFESDNEVVIRNSELEKMLYKKQEDLDAALERIKEFEQTISEVVNTVEQLERENANLSVQFETTEYQKEELKKKLIVAQEGSNKAAKLERQLEEERGSHERAIALLNSEDSFKQLKNLEEKCKLLEEEKNSAVNARELIEQALSDTKHKIYTLERDIKISEAKKEIAEEETSKLSLTVLELEEDVNVLQNSKSQIESLLHENLSKIDSLEENSKRATKLEEALMVAESDLADLKRDNGFLGFEKSRLESEIAELTSRTEILLSEKKSLITEYETIRSQMNTPSQSPSGVLQAQLDSSLKEILKLESKFKLREEEMYALQNDLNLQKETNDKLQTLLTEKQEIINSLEVQLKAEILNCQEKVELLKKSKEEFKEFEFKIEQTKLKIRNELIQEIKIKDENINELTLEVRESNQLVNMFESELSSAKKELSSLQALTTSNNGDIDFDLQKAFQDQSKYLSQLETEVEKLRSQFANSVEDYKNIQSEKSDLSLKMQEKLDDLDILENRVVKLMEQLNVQKKENELLILNNNDLQFKVISLTEKLSNATED</sequence>
<feature type="coiled-coil region" evidence="1">
    <location>
        <begin position="627"/>
        <end position="817"/>
    </location>
</feature>
<comment type="caution">
    <text evidence="3">The sequence shown here is derived from an EMBL/GenBank/DDBJ whole genome shotgun (WGS) entry which is preliminary data.</text>
</comment>
<keyword evidence="1" id="KW-0175">Coiled coil</keyword>
<evidence type="ECO:0000256" key="1">
    <source>
        <dbReference type="SAM" id="Coils"/>
    </source>
</evidence>
<organism evidence="3 4">
    <name type="scientific">Clydaea vesicula</name>
    <dbReference type="NCBI Taxonomy" id="447962"/>
    <lineage>
        <taxon>Eukaryota</taxon>
        <taxon>Fungi</taxon>
        <taxon>Fungi incertae sedis</taxon>
        <taxon>Chytridiomycota</taxon>
        <taxon>Chytridiomycota incertae sedis</taxon>
        <taxon>Chytridiomycetes</taxon>
        <taxon>Lobulomycetales</taxon>
        <taxon>Lobulomycetaceae</taxon>
        <taxon>Clydaea</taxon>
    </lineage>
</organism>
<evidence type="ECO:0000313" key="3">
    <source>
        <dbReference type="EMBL" id="KAJ3228112.1"/>
    </source>
</evidence>
<feature type="region of interest" description="Disordered" evidence="2">
    <location>
        <begin position="16"/>
        <end position="38"/>
    </location>
</feature>
<feature type="compositionally biased region" description="Low complexity" evidence="2">
    <location>
        <begin position="27"/>
        <end position="38"/>
    </location>
</feature>
<accession>A0AAD5U9A8</accession>
<gene>
    <name evidence="3" type="ORF">HK099_006737</name>
</gene>
<dbReference type="AlphaFoldDB" id="A0AAD5U9A8"/>
<reference evidence="3" key="1">
    <citation type="submission" date="2020-05" db="EMBL/GenBank/DDBJ databases">
        <title>Phylogenomic resolution of chytrid fungi.</title>
        <authorList>
            <person name="Stajich J.E."/>
            <person name="Amses K."/>
            <person name="Simmons R."/>
            <person name="Seto K."/>
            <person name="Myers J."/>
            <person name="Bonds A."/>
            <person name="Quandt C.A."/>
            <person name="Barry K."/>
            <person name="Liu P."/>
            <person name="Grigoriev I."/>
            <person name="Longcore J.E."/>
            <person name="James T.Y."/>
        </authorList>
    </citation>
    <scope>NUCLEOTIDE SEQUENCE</scope>
    <source>
        <strain evidence="3">JEL0476</strain>
    </source>
</reference>
<dbReference type="EMBL" id="JADGJW010000006">
    <property type="protein sequence ID" value="KAJ3228112.1"/>
    <property type="molecule type" value="Genomic_DNA"/>
</dbReference>
<feature type="coiled-coil region" evidence="1">
    <location>
        <begin position="310"/>
        <end position="562"/>
    </location>
</feature>
<dbReference type="SUPFAM" id="SSF57997">
    <property type="entry name" value="Tropomyosin"/>
    <property type="match status" value="1"/>
</dbReference>
<protein>
    <submittedName>
        <fullName evidence="3">Uncharacterized protein</fullName>
    </submittedName>
</protein>
<keyword evidence="4" id="KW-1185">Reference proteome</keyword>
<name>A0AAD5U9A8_9FUNG</name>
<dbReference type="Proteomes" id="UP001211065">
    <property type="component" value="Unassembled WGS sequence"/>
</dbReference>
<evidence type="ECO:0000256" key="2">
    <source>
        <dbReference type="SAM" id="MobiDB-lite"/>
    </source>
</evidence>
<evidence type="ECO:0000313" key="4">
    <source>
        <dbReference type="Proteomes" id="UP001211065"/>
    </source>
</evidence>
<proteinExistence type="predicted"/>
<feature type="coiled-coil region" evidence="1">
    <location>
        <begin position="168"/>
        <end position="241"/>
    </location>
</feature>